<feature type="compositionally biased region" description="Low complexity" evidence="4">
    <location>
        <begin position="533"/>
        <end position="551"/>
    </location>
</feature>
<proteinExistence type="inferred from homology"/>
<dbReference type="GO" id="GO:0016787">
    <property type="term" value="F:hydrolase activity"/>
    <property type="evidence" value="ECO:0007669"/>
    <property type="project" value="TreeGrafter"/>
</dbReference>
<sequence length="578" mass="64341">MGLKGFCRFFVHRLFEIFVIVMLVLLMPNLPPYTNFSVPFSVSPIKPFEGKLSLNEKLNDAEVWHKGDFVGPESFAEYNGELYVSLYGGDVVKLTGNHVTPVVKTGKPCKGQHEERVCGRPLGLEFDKNGVLYVADAYYGVFQVNVKTGEKTQVISVDEKIQGRKPKLPNSVAVAGNGDIYWSDSSSEFYLEDGLFDFMADPSGRLIHYDAKTKTNKVLIDKLHFANGVILSEDEEFVLVAETLLNRIHRYYLKGPKQGTSDIFVDGLPGLVDNLKPDGKGGFLAALVLAVDADHPFLLQSIGPFPMVRKLIARVLGLTELLFELVNRAYPNEFSQRSVHFIGHFTSFTSIFTPSRVTVVRLDRTGRILDSIHGLNKKISRICEAFVFKDTLYLASPFNDYIGRISLSKIGWEDLAAVPRTKREVSGEQATTTTTTPPPTTTTTMTTRRPTTTTTTTTTTTRPATTTTRPTTTTPAPPNIYHSSSNNYHYSTPYNCFSHYSASKAANYSPPLKNKPLHLNNRLALLNSRKLLLPNNRPLPLNNRPLPLNNKLPPPAAQPVRDQVKSIPVQEHGGRRDV</sequence>
<comment type="similarity">
    <text evidence="1">Belongs to the strictosidine synthase family.</text>
</comment>
<evidence type="ECO:0000256" key="4">
    <source>
        <dbReference type="SAM" id="MobiDB-lite"/>
    </source>
</evidence>
<feature type="compositionally biased region" description="Low complexity" evidence="4">
    <location>
        <begin position="430"/>
        <end position="479"/>
    </location>
</feature>
<keyword evidence="5" id="KW-0812">Transmembrane</keyword>
<dbReference type="AlphaFoldDB" id="A0AAV8WI89"/>
<feature type="domain" description="Strictosidine synthase conserved region" evidence="6">
    <location>
        <begin position="170"/>
        <end position="256"/>
    </location>
</feature>
<dbReference type="InterPro" id="IPR018119">
    <property type="entry name" value="Strictosidine_synth_cons-reg"/>
</dbReference>
<dbReference type="EMBL" id="JANEYG010000001">
    <property type="protein sequence ID" value="KAJ8926073.1"/>
    <property type="molecule type" value="Genomic_DNA"/>
</dbReference>
<feature type="region of interest" description="Disordered" evidence="4">
    <location>
        <begin position="533"/>
        <end position="578"/>
    </location>
</feature>
<feature type="region of interest" description="Disordered" evidence="4">
    <location>
        <begin position="421"/>
        <end position="479"/>
    </location>
</feature>
<organism evidence="7 8">
    <name type="scientific">Exocentrus adspersus</name>
    <dbReference type="NCBI Taxonomy" id="1586481"/>
    <lineage>
        <taxon>Eukaryota</taxon>
        <taxon>Metazoa</taxon>
        <taxon>Ecdysozoa</taxon>
        <taxon>Arthropoda</taxon>
        <taxon>Hexapoda</taxon>
        <taxon>Insecta</taxon>
        <taxon>Pterygota</taxon>
        <taxon>Neoptera</taxon>
        <taxon>Endopterygota</taxon>
        <taxon>Coleoptera</taxon>
        <taxon>Polyphaga</taxon>
        <taxon>Cucujiformia</taxon>
        <taxon>Chrysomeloidea</taxon>
        <taxon>Cerambycidae</taxon>
        <taxon>Lamiinae</taxon>
        <taxon>Acanthocinini</taxon>
        <taxon>Exocentrus</taxon>
    </lineage>
</organism>
<keyword evidence="5" id="KW-1133">Transmembrane helix</keyword>
<keyword evidence="8" id="KW-1185">Reference proteome</keyword>
<dbReference type="GO" id="GO:0012505">
    <property type="term" value="C:endomembrane system"/>
    <property type="evidence" value="ECO:0007669"/>
    <property type="project" value="TreeGrafter"/>
</dbReference>
<dbReference type="Pfam" id="PF03088">
    <property type="entry name" value="Str_synth"/>
    <property type="match status" value="1"/>
</dbReference>
<evidence type="ECO:0000313" key="7">
    <source>
        <dbReference type="EMBL" id="KAJ8926073.1"/>
    </source>
</evidence>
<evidence type="ECO:0000256" key="3">
    <source>
        <dbReference type="ARBA" id="ARBA00023180"/>
    </source>
</evidence>
<keyword evidence="2" id="KW-0597">Phosphoprotein</keyword>
<evidence type="ECO:0000256" key="2">
    <source>
        <dbReference type="ARBA" id="ARBA00022553"/>
    </source>
</evidence>
<dbReference type="Gene3D" id="2.120.10.30">
    <property type="entry name" value="TolB, C-terminal domain"/>
    <property type="match status" value="1"/>
</dbReference>
<gene>
    <name evidence="7" type="ORF">NQ315_009929</name>
</gene>
<dbReference type="InterPro" id="IPR011042">
    <property type="entry name" value="6-blade_b-propeller_TolB-like"/>
</dbReference>
<accession>A0AAV8WI89</accession>
<comment type="caution">
    <text evidence="7">The sequence shown here is derived from an EMBL/GenBank/DDBJ whole genome shotgun (WGS) entry which is preliminary data.</text>
</comment>
<name>A0AAV8WI89_9CUCU</name>
<dbReference type="SUPFAM" id="SSF63829">
    <property type="entry name" value="Calcium-dependent phosphotriesterase"/>
    <property type="match status" value="1"/>
</dbReference>
<evidence type="ECO:0000313" key="8">
    <source>
        <dbReference type="Proteomes" id="UP001159042"/>
    </source>
</evidence>
<dbReference type="PANTHER" id="PTHR10426:SF88">
    <property type="entry name" value="ADIPOCYTE PLASMA MEMBRANE-ASSOCIATED PROTEIN HEMOMUCIN-RELATED"/>
    <property type="match status" value="1"/>
</dbReference>
<protein>
    <recommendedName>
        <fullName evidence="6">Strictosidine synthase conserved region domain-containing protein</fullName>
    </recommendedName>
</protein>
<evidence type="ECO:0000256" key="1">
    <source>
        <dbReference type="ARBA" id="ARBA00009191"/>
    </source>
</evidence>
<keyword evidence="5" id="KW-0472">Membrane</keyword>
<dbReference type="Proteomes" id="UP001159042">
    <property type="component" value="Unassembled WGS sequence"/>
</dbReference>
<evidence type="ECO:0000259" key="6">
    <source>
        <dbReference type="Pfam" id="PF03088"/>
    </source>
</evidence>
<dbReference type="PANTHER" id="PTHR10426">
    <property type="entry name" value="STRICTOSIDINE SYNTHASE-RELATED"/>
    <property type="match status" value="1"/>
</dbReference>
<keyword evidence="3" id="KW-0325">Glycoprotein</keyword>
<evidence type="ECO:0000256" key="5">
    <source>
        <dbReference type="SAM" id="Phobius"/>
    </source>
</evidence>
<reference evidence="7 8" key="1">
    <citation type="journal article" date="2023" name="Insect Mol. Biol.">
        <title>Genome sequencing provides insights into the evolution of gene families encoding plant cell wall-degrading enzymes in longhorned beetles.</title>
        <authorList>
            <person name="Shin N.R."/>
            <person name="Okamura Y."/>
            <person name="Kirsch R."/>
            <person name="Pauchet Y."/>
        </authorList>
    </citation>
    <scope>NUCLEOTIDE SEQUENCE [LARGE SCALE GENOMIC DNA]</scope>
    <source>
        <tissue evidence="7">Midgut</tissue>
    </source>
</reference>
<dbReference type="FunFam" id="2.120.10.30:FF:000065">
    <property type="entry name" value="Hemomucin"/>
    <property type="match status" value="1"/>
</dbReference>
<feature type="transmembrane region" description="Helical" evidence="5">
    <location>
        <begin position="12"/>
        <end position="30"/>
    </location>
</feature>
<dbReference type="Pfam" id="PF20067">
    <property type="entry name" value="SSL_N"/>
    <property type="match status" value="1"/>
</dbReference>